<keyword evidence="1" id="KW-0472">Membrane</keyword>
<dbReference type="STRING" id="1302272.FC96_GL002037"/>
<organism evidence="2 3">
    <name type="scientific">Secundilactobacillus kimchicus JCM 15530</name>
    <dbReference type="NCBI Taxonomy" id="1302272"/>
    <lineage>
        <taxon>Bacteria</taxon>
        <taxon>Bacillati</taxon>
        <taxon>Bacillota</taxon>
        <taxon>Bacilli</taxon>
        <taxon>Lactobacillales</taxon>
        <taxon>Lactobacillaceae</taxon>
        <taxon>Secundilactobacillus</taxon>
    </lineage>
</organism>
<evidence type="ECO:0000313" key="2">
    <source>
        <dbReference type="EMBL" id="KRK47833.1"/>
    </source>
</evidence>
<sequence>MKKLIAAITVILWLAAVVIIVVAATHHELLTLIPVFADNRPQGRLGWTLTAAMVVLIISLLVHSNGHHIK</sequence>
<evidence type="ECO:0000256" key="1">
    <source>
        <dbReference type="SAM" id="Phobius"/>
    </source>
</evidence>
<evidence type="ECO:0000313" key="3">
    <source>
        <dbReference type="Proteomes" id="UP000050911"/>
    </source>
</evidence>
<comment type="caution">
    <text evidence="2">The sequence shown here is derived from an EMBL/GenBank/DDBJ whole genome shotgun (WGS) entry which is preliminary data.</text>
</comment>
<keyword evidence="3" id="KW-1185">Reference proteome</keyword>
<dbReference type="Proteomes" id="UP000050911">
    <property type="component" value="Unassembled WGS sequence"/>
</dbReference>
<reference evidence="2 3" key="1">
    <citation type="journal article" date="2015" name="Genome Announc.">
        <title>Expanding the biotechnology potential of lactobacilli through comparative genomics of 213 strains and associated genera.</title>
        <authorList>
            <person name="Sun Z."/>
            <person name="Harris H.M."/>
            <person name="McCann A."/>
            <person name="Guo C."/>
            <person name="Argimon S."/>
            <person name="Zhang W."/>
            <person name="Yang X."/>
            <person name="Jeffery I.B."/>
            <person name="Cooney J.C."/>
            <person name="Kagawa T.F."/>
            <person name="Liu W."/>
            <person name="Song Y."/>
            <person name="Salvetti E."/>
            <person name="Wrobel A."/>
            <person name="Rasinkangas P."/>
            <person name="Parkhill J."/>
            <person name="Rea M.C."/>
            <person name="O'Sullivan O."/>
            <person name="Ritari J."/>
            <person name="Douillard F.P."/>
            <person name="Paul Ross R."/>
            <person name="Yang R."/>
            <person name="Briner A.E."/>
            <person name="Felis G.E."/>
            <person name="de Vos W.M."/>
            <person name="Barrangou R."/>
            <person name="Klaenhammer T.R."/>
            <person name="Caufield P.W."/>
            <person name="Cui Y."/>
            <person name="Zhang H."/>
            <person name="O'Toole P.W."/>
        </authorList>
    </citation>
    <scope>NUCLEOTIDE SEQUENCE [LARGE SCALE GENOMIC DNA]</scope>
    <source>
        <strain evidence="2 3">JCM 15530</strain>
    </source>
</reference>
<accession>A0A0R1HQG4</accession>
<keyword evidence="1" id="KW-0812">Transmembrane</keyword>
<proteinExistence type="predicted"/>
<dbReference type="RefSeq" id="WP_054660971.1">
    <property type="nucleotide sequence ID" value="NZ_AZCX01000005.1"/>
</dbReference>
<name>A0A0R1HQG4_9LACO</name>
<feature type="transmembrane region" description="Helical" evidence="1">
    <location>
        <begin position="47"/>
        <end position="64"/>
    </location>
</feature>
<dbReference type="PATRIC" id="fig|1302272.5.peg.2081"/>
<dbReference type="AlphaFoldDB" id="A0A0R1HQG4"/>
<gene>
    <name evidence="2" type="ORF">FC96_GL002037</name>
</gene>
<dbReference type="OrthoDB" id="2317805at2"/>
<dbReference type="EMBL" id="AZCX01000005">
    <property type="protein sequence ID" value="KRK47833.1"/>
    <property type="molecule type" value="Genomic_DNA"/>
</dbReference>
<keyword evidence="1" id="KW-1133">Transmembrane helix</keyword>
<protein>
    <submittedName>
        <fullName evidence="2">Uncharacterized protein</fullName>
    </submittedName>
</protein>